<dbReference type="AlphaFoldDB" id="A0AAW4BLU6"/>
<gene>
    <name evidence="3" type="ORF">ERJ77_24895</name>
</gene>
<evidence type="ECO:0000313" key="4">
    <source>
        <dbReference type="Proteomes" id="UP000786185"/>
    </source>
</evidence>
<evidence type="ECO:0000259" key="2">
    <source>
        <dbReference type="Pfam" id="PF00437"/>
    </source>
</evidence>
<dbReference type="SUPFAM" id="SSF52540">
    <property type="entry name" value="P-loop containing nucleoside triphosphate hydrolases"/>
    <property type="match status" value="1"/>
</dbReference>
<dbReference type="EMBL" id="SCLC01001193">
    <property type="protein sequence ID" value="MBF4437663.1"/>
    <property type="molecule type" value="Genomic_DNA"/>
</dbReference>
<evidence type="ECO:0000313" key="3">
    <source>
        <dbReference type="EMBL" id="MBF4437663.1"/>
    </source>
</evidence>
<protein>
    <submittedName>
        <fullName evidence="3">Twitching motility protein PilT</fullName>
    </submittedName>
</protein>
<dbReference type="PANTHER" id="PTHR30486:SF6">
    <property type="entry name" value="TYPE IV PILUS RETRACTATION ATPASE PILT"/>
    <property type="match status" value="1"/>
</dbReference>
<feature type="non-terminal residue" evidence="3">
    <location>
        <position position="1"/>
    </location>
</feature>
<proteinExistence type="inferred from homology"/>
<comment type="caution">
    <text evidence="3">The sequence shown here is derived from an EMBL/GenBank/DDBJ whole genome shotgun (WGS) entry which is preliminary data.</text>
</comment>
<comment type="similarity">
    <text evidence="1">Belongs to the GSP E family.</text>
</comment>
<dbReference type="InterPro" id="IPR027417">
    <property type="entry name" value="P-loop_NTPase"/>
</dbReference>
<feature type="domain" description="Bacterial type II secretion system protein E" evidence="2">
    <location>
        <begin position="38"/>
        <end position="117"/>
    </location>
</feature>
<dbReference type="Gene3D" id="3.40.50.300">
    <property type="entry name" value="P-loop containing nucleotide triphosphate hydrolases"/>
    <property type="match status" value="1"/>
</dbReference>
<dbReference type="InterPro" id="IPR001482">
    <property type="entry name" value="T2SS/T4SS_dom"/>
</dbReference>
<dbReference type="PANTHER" id="PTHR30486">
    <property type="entry name" value="TWITCHING MOTILITY PROTEIN PILT"/>
    <property type="match status" value="1"/>
</dbReference>
<dbReference type="Pfam" id="PF00437">
    <property type="entry name" value="T2SSE"/>
    <property type="match status" value="1"/>
</dbReference>
<dbReference type="Proteomes" id="UP000786185">
    <property type="component" value="Unassembled WGS sequence"/>
</dbReference>
<name>A0AAW4BLU6_VIBAN</name>
<reference evidence="3" key="1">
    <citation type="journal article" date="2021" name="PeerJ">
        <title>Analysis of 44 Vibrio anguillarum genomes reveals high genetic diversity.</title>
        <authorList>
            <person name="Hansen M.J."/>
            <person name="Dalsgaard I."/>
        </authorList>
    </citation>
    <scope>NUCLEOTIDE SEQUENCE</scope>
    <source>
        <strain evidence="3">850617-1/1</strain>
    </source>
</reference>
<organism evidence="3 4">
    <name type="scientific">Vibrio anguillarum</name>
    <name type="common">Listonella anguillarum</name>
    <dbReference type="NCBI Taxonomy" id="55601"/>
    <lineage>
        <taxon>Bacteria</taxon>
        <taxon>Pseudomonadati</taxon>
        <taxon>Pseudomonadota</taxon>
        <taxon>Gammaproteobacteria</taxon>
        <taxon>Vibrionales</taxon>
        <taxon>Vibrionaceae</taxon>
        <taxon>Vibrio</taxon>
    </lineage>
</organism>
<sequence>YSFHNINKHPSNHIIHHEISETGVGGDLISYELANAVSMRKAADWFMVGEMTEPESFNSAITLSNTGHIVSSTLHANNCASAFSRITSLYPPNERESILFNLINEGELMIAQKLLSKTNGGLIAVREIFELNYEVKARLRQFNTAHSIGLECKKILEEQGRTFPQQAKLLLDKGLITLPTYTAFVKRC</sequence>
<evidence type="ECO:0000256" key="1">
    <source>
        <dbReference type="ARBA" id="ARBA00006611"/>
    </source>
</evidence>
<dbReference type="InterPro" id="IPR050921">
    <property type="entry name" value="T4SS_GSP_E_ATPase"/>
</dbReference>
<dbReference type="GO" id="GO:0016887">
    <property type="term" value="F:ATP hydrolysis activity"/>
    <property type="evidence" value="ECO:0007669"/>
    <property type="project" value="InterPro"/>
</dbReference>
<accession>A0AAW4BLU6</accession>
<feature type="non-terminal residue" evidence="3">
    <location>
        <position position="188"/>
    </location>
</feature>